<dbReference type="PANTHER" id="PTHR12863:SF1">
    <property type="entry name" value="FATTY ACID 2-HYDROXYLASE"/>
    <property type="match status" value="1"/>
</dbReference>
<evidence type="ECO:0000256" key="11">
    <source>
        <dbReference type="RuleBase" id="RU362121"/>
    </source>
</evidence>
<dbReference type="GO" id="GO:0005789">
    <property type="term" value="C:endoplasmic reticulum membrane"/>
    <property type="evidence" value="ECO:0007669"/>
    <property type="project" value="UniProtKB-SubCell"/>
</dbReference>
<dbReference type="PRINTS" id="PR00363">
    <property type="entry name" value="CYTOCHROMEB5"/>
</dbReference>
<dbReference type="AlphaFoldDB" id="A0A9P3ESJ2"/>
<dbReference type="PROSITE" id="PS00191">
    <property type="entry name" value="CYTOCHROME_B5_1"/>
    <property type="match status" value="1"/>
</dbReference>
<keyword evidence="14" id="KW-1185">Reference proteome</keyword>
<keyword evidence="9" id="KW-0443">Lipid metabolism</keyword>
<dbReference type="GO" id="GO:0046872">
    <property type="term" value="F:metal ion binding"/>
    <property type="evidence" value="ECO:0007669"/>
    <property type="project" value="UniProtKB-UniRule"/>
</dbReference>
<dbReference type="InterPro" id="IPR018506">
    <property type="entry name" value="Cyt_B5_heme-BS"/>
</dbReference>
<comment type="subcellular location">
    <subcellularLocation>
        <location evidence="1">Endoplasmic reticulum membrane</location>
        <topology evidence="1">Multi-pass membrane protein</topology>
    </subcellularLocation>
</comment>
<dbReference type="GO" id="GO:0080132">
    <property type="term" value="F:fatty acid 2-hydroxylase activity"/>
    <property type="evidence" value="ECO:0007669"/>
    <property type="project" value="InterPro"/>
</dbReference>
<feature type="transmembrane region" description="Helical" evidence="11">
    <location>
        <begin position="214"/>
        <end position="232"/>
    </location>
</feature>
<evidence type="ECO:0000256" key="4">
    <source>
        <dbReference type="ARBA" id="ARBA00022723"/>
    </source>
</evidence>
<evidence type="ECO:0000256" key="2">
    <source>
        <dbReference type="ARBA" id="ARBA00022617"/>
    </source>
</evidence>
<comment type="caution">
    <text evidence="13">The sequence shown here is derived from an EMBL/GenBank/DDBJ whole genome shotgun (WGS) entry which is preliminary data.</text>
</comment>
<accession>A0A9P3ESJ2</accession>
<evidence type="ECO:0000256" key="1">
    <source>
        <dbReference type="ARBA" id="ARBA00004477"/>
    </source>
</evidence>
<reference evidence="13 14" key="1">
    <citation type="submission" date="2018-10" db="EMBL/GenBank/DDBJ databases">
        <title>Pan-genome distribution and transcriptional activeness of fungal secondary metabolism genes in Aspergillus section Fumigati.</title>
        <authorList>
            <person name="Takahashi H."/>
            <person name="Umemura M."/>
            <person name="Ninomiya A."/>
            <person name="Kusuya Y."/>
            <person name="Urayama S."/>
            <person name="Shimizu M."/>
            <person name="Watanabe A."/>
            <person name="Kamei K."/>
            <person name="Yaguchi T."/>
            <person name="Hagiwara D."/>
        </authorList>
    </citation>
    <scope>NUCLEOTIDE SEQUENCE [LARGE SCALE GENOMIC DNA]</scope>
    <source>
        <strain evidence="13 14">IFM 55266</strain>
    </source>
</reference>
<evidence type="ECO:0000256" key="7">
    <source>
        <dbReference type="ARBA" id="ARBA00023002"/>
    </source>
</evidence>
<dbReference type="SUPFAM" id="SSF55856">
    <property type="entry name" value="Cytochrome b5-like heme/steroid binding domain"/>
    <property type="match status" value="1"/>
</dbReference>
<dbReference type="Proteomes" id="UP001043456">
    <property type="component" value="Unassembled WGS sequence"/>
</dbReference>
<organism evidence="13 14">
    <name type="scientific">Aspergillus pseudoviridinutans</name>
    <dbReference type="NCBI Taxonomy" id="1517512"/>
    <lineage>
        <taxon>Eukaryota</taxon>
        <taxon>Fungi</taxon>
        <taxon>Dikarya</taxon>
        <taxon>Ascomycota</taxon>
        <taxon>Pezizomycotina</taxon>
        <taxon>Eurotiomycetes</taxon>
        <taxon>Eurotiomycetidae</taxon>
        <taxon>Eurotiales</taxon>
        <taxon>Aspergillaceae</taxon>
        <taxon>Aspergillus</taxon>
        <taxon>Aspergillus subgen. Fumigati</taxon>
    </lineage>
</organism>
<keyword evidence="3 11" id="KW-0812">Transmembrane</keyword>
<dbReference type="FunFam" id="3.10.120.10:FF:000007">
    <property type="entry name" value="Sulfite oxidase, mitochondrial"/>
    <property type="match status" value="1"/>
</dbReference>
<proteinExistence type="inferred from homology"/>
<dbReference type="SMART" id="SM01117">
    <property type="entry name" value="Cyt-b5"/>
    <property type="match status" value="1"/>
</dbReference>
<evidence type="ECO:0000259" key="12">
    <source>
        <dbReference type="PROSITE" id="PS50255"/>
    </source>
</evidence>
<dbReference type="Gene3D" id="3.10.120.10">
    <property type="entry name" value="Cytochrome b5-like heme/steroid binding domain"/>
    <property type="match status" value="1"/>
</dbReference>
<keyword evidence="5" id="KW-0256">Endoplasmic reticulum</keyword>
<dbReference type="InterPro" id="IPR036400">
    <property type="entry name" value="Cyt_B5-like_heme/steroid_sf"/>
</dbReference>
<keyword evidence="2 11" id="KW-0349">Heme</keyword>
<evidence type="ECO:0000256" key="3">
    <source>
        <dbReference type="ARBA" id="ARBA00022692"/>
    </source>
</evidence>
<dbReference type="PANTHER" id="PTHR12863">
    <property type="entry name" value="FATTY ACID HYDROXYLASE"/>
    <property type="match status" value="1"/>
</dbReference>
<keyword evidence="10 11" id="KW-0472">Membrane</keyword>
<keyword evidence="7" id="KW-0560">Oxidoreductase</keyword>
<keyword evidence="4 11" id="KW-0479">Metal-binding</keyword>
<keyword evidence="8 11" id="KW-0408">Iron</keyword>
<evidence type="ECO:0000313" key="13">
    <source>
        <dbReference type="EMBL" id="GIJ86486.1"/>
    </source>
</evidence>
<dbReference type="Pfam" id="PF00173">
    <property type="entry name" value="Cyt-b5"/>
    <property type="match status" value="1"/>
</dbReference>
<comment type="caution">
    <text evidence="11">Lacks conserved residue(s) required for the propagation of feature annotation.</text>
</comment>
<dbReference type="GeneID" id="67003987"/>
<dbReference type="GO" id="GO:0006631">
    <property type="term" value="P:fatty acid metabolic process"/>
    <property type="evidence" value="ECO:0007669"/>
    <property type="project" value="TreeGrafter"/>
</dbReference>
<dbReference type="GO" id="GO:0020037">
    <property type="term" value="F:heme binding"/>
    <property type="evidence" value="ECO:0007669"/>
    <property type="project" value="UniProtKB-UniRule"/>
</dbReference>
<dbReference type="InterPro" id="IPR001199">
    <property type="entry name" value="Cyt_B5-like_heme/steroid-bd"/>
</dbReference>
<keyword evidence="6 11" id="KW-1133">Transmembrane helix</keyword>
<feature type="domain" description="Cytochrome b5 heme-binding" evidence="12">
    <location>
        <begin position="5"/>
        <end position="84"/>
    </location>
</feature>
<evidence type="ECO:0000313" key="14">
    <source>
        <dbReference type="Proteomes" id="UP001043456"/>
    </source>
</evidence>
<name>A0A9P3ESJ2_9EURO</name>
<evidence type="ECO:0000256" key="10">
    <source>
        <dbReference type="ARBA" id="ARBA00023136"/>
    </source>
</evidence>
<evidence type="ECO:0000256" key="6">
    <source>
        <dbReference type="ARBA" id="ARBA00022989"/>
    </source>
</evidence>
<evidence type="ECO:0000256" key="5">
    <source>
        <dbReference type="ARBA" id="ARBA00022824"/>
    </source>
</evidence>
<comment type="similarity">
    <text evidence="11">Belongs to the cytochrome b5 family.</text>
</comment>
<protein>
    <submittedName>
        <fullName evidence="13">Fatty acid alpha-hydroxylase</fullName>
    </submittedName>
</protein>
<sequence>MPANLHEFSAADIRKHRSAESCYVTLGSKVYNVSNFLVNHPGGMSLILNHAGTDLGDVLADAAIHRHSNAAYEILEEYHIGFVDSEVASKAVMDGWSKDQPMPERVYTDTDTRMEGEQIPGETERVKKYHEHRFLDLNKPLFPQLWYGGFTREFYLQEVHRPHYYKAGESAILFGNILEPLSKTEWYLVPLIWFPPVIYATITAAAGLGNNMMATAYWVIGLCLWTLIEYTIHRFLFHIDKYGFNLFIWVLR</sequence>
<dbReference type="RefSeq" id="XP_043157233.1">
    <property type="nucleotide sequence ID" value="XM_043301298.1"/>
</dbReference>
<evidence type="ECO:0000256" key="9">
    <source>
        <dbReference type="ARBA" id="ARBA00023098"/>
    </source>
</evidence>
<dbReference type="EMBL" id="BHVY01000003">
    <property type="protein sequence ID" value="GIJ86486.1"/>
    <property type="molecule type" value="Genomic_DNA"/>
</dbReference>
<dbReference type="InterPro" id="IPR014430">
    <property type="entry name" value="Scs7"/>
</dbReference>
<gene>
    <name evidence="13" type="ORF">Asppvi_005375</name>
</gene>
<dbReference type="PROSITE" id="PS50255">
    <property type="entry name" value="CYTOCHROME_B5_2"/>
    <property type="match status" value="1"/>
</dbReference>
<feature type="transmembrane region" description="Helical" evidence="11">
    <location>
        <begin position="186"/>
        <end position="208"/>
    </location>
</feature>
<dbReference type="OrthoDB" id="2204368at2759"/>
<evidence type="ECO:0000256" key="8">
    <source>
        <dbReference type="ARBA" id="ARBA00023004"/>
    </source>
</evidence>